<organism evidence="3 4">
    <name type="scientific">Aphis craccivora</name>
    <name type="common">Cowpea aphid</name>
    <dbReference type="NCBI Taxonomy" id="307492"/>
    <lineage>
        <taxon>Eukaryota</taxon>
        <taxon>Metazoa</taxon>
        <taxon>Ecdysozoa</taxon>
        <taxon>Arthropoda</taxon>
        <taxon>Hexapoda</taxon>
        <taxon>Insecta</taxon>
        <taxon>Pterygota</taxon>
        <taxon>Neoptera</taxon>
        <taxon>Paraneoptera</taxon>
        <taxon>Hemiptera</taxon>
        <taxon>Sternorrhyncha</taxon>
        <taxon>Aphidomorpha</taxon>
        <taxon>Aphidoidea</taxon>
        <taxon>Aphididae</taxon>
        <taxon>Aphidini</taxon>
        <taxon>Aphis</taxon>
        <taxon>Aphis</taxon>
    </lineage>
</organism>
<dbReference type="OrthoDB" id="10068424at2759"/>
<dbReference type="InterPro" id="IPR052958">
    <property type="entry name" value="IFN-induced_PKR_regulator"/>
</dbReference>
<evidence type="ECO:0000256" key="1">
    <source>
        <dbReference type="SAM" id="MobiDB-lite"/>
    </source>
</evidence>
<dbReference type="SUPFAM" id="SSF53098">
    <property type="entry name" value="Ribonuclease H-like"/>
    <property type="match status" value="1"/>
</dbReference>
<feature type="non-terminal residue" evidence="3">
    <location>
        <position position="1"/>
    </location>
</feature>
<evidence type="ECO:0000313" key="3">
    <source>
        <dbReference type="EMBL" id="KAF0711323.1"/>
    </source>
</evidence>
<reference evidence="3 4" key="1">
    <citation type="submission" date="2019-08" db="EMBL/GenBank/DDBJ databases">
        <title>Whole genome of Aphis craccivora.</title>
        <authorList>
            <person name="Voronova N.V."/>
            <person name="Shulinski R.S."/>
            <person name="Bandarenka Y.V."/>
            <person name="Zhorov D.G."/>
            <person name="Warner D."/>
        </authorList>
    </citation>
    <scope>NUCLEOTIDE SEQUENCE [LARGE SCALE GENOMIC DNA]</scope>
    <source>
        <strain evidence="3">180601</strain>
        <tissue evidence="3">Whole Body</tissue>
    </source>
</reference>
<proteinExistence type="predicted"/>
<dbReference type="InterPro" id="IPR008906">
    <property type="entry name" value="HATC_C_dom"/>
</dbReference>
<sequence length="218" mass="25440">NNISIENPFQGNKRKRKEPNDHQNFIVTASTSAQYTEPTQSNVQTTKDFYRINAYYVILDTLVTKLRERFSNDSLQMGISIDNFFQLKFEESQFFIDHYQGLLNLSKFNIQSEMTVVKNSILQLGNEINYETIKQNISKSVFPNLYKLLQVAISIPISLATCERSFSAMHKIKTWLRISMLQEKFNNSSILYIEKDININIENVIDVFADQNRFIVLK</sequence>
<feature type="region of interest" description="Disordered" evidence="1">
    <location>
        <begin position="1"/>
        <end position="21"/>
    </location>
</feature>
<feature type="domain" description="HAT C-terminal dimerisation" evidence="2">
    <location>
        <begin position="140"/>
        <end position="196"/>
    </location>
</feature>
<dbReference type="EMBL" id="VUJU01011300">
    <property type="protein sequence ID" value="KAF0711323.1"/>
    <property type="molecule type" value="Genomic_DNA"/>
</dbReference>
<dbReference type="PANTHER" id="PTHR46289">
    <property type="entry name" value="52 KDA REPRESSOR OF THE INHIBITOR OF THE PROTEIN KINASE-LIKE PROTEIN-RELATED"/>
    <property type="match status" value="1"/>
</dbReference>
<evidence type="ECO:0000313" key="4">
    <source>
        <dbReference type="Proteomes" id="UP000478052"/>
    </source>
</evidence>
<dbReference type="InterPro" id="IPR012337">
    <property type="entry name" value="RNaseH-like_sf"/>
</dbReference>
<gene>
    <name evidence="3" type="ORF">FWK35_00032795</name>
</gene>
<dbReference type="Proteomes" id="UP000478052">
    <property type="component" value="Unassembled WGS sequence"/>
</dbReference>
<dbReference type="PANTHER" id="PTHR46289:SF14">
    <property type="entry name" value="DUF4371 DOMAIN-CONTAINING PROTEIN"/>
    <property type="match status" value="1"/>
</dbReference>
<keyword evidence="4" id="KW-1185">Reference proteome</keyword>
<dbReference type="AlphaFoldDB" id="A0A6G0VVX5"/>
<dbReference type="Pfam" id="PF05699">
    <property type="entry name" value="Dimer_Tnp_hAT"/>
    <property type="match status" value="1"/>
</dbReference>
<feature type="compositionally biased region" description="Polar residues" evidence="1">
    <location>
        <begin position="1"/>
        <end position="10"/>
    </location>
</feature>
<name>A0A6G0VVX5_APHCR</name>
<evidence type="ECO:0000259" key="2">
    <source>
        <dbReference type="Pfam" id="PF05699"/>
    </source>
</evidence>
<protein>
    <submittedName>
        <fullName evidence="3">Zinc finger MYM-type protein 1-like</fullName>
    </submittedName>
</protein>
<accession>A0A6G0VVX5</accession>
<dbReference type="GO" id="GO:0046983">
    <property type="term" value="F:protein dimerization activity"/>
    <property type="evidence" value="ECO:0007669"/>
    <property type="project" value="InterPro"/>
</dbReference>
<comment type="caution">
    <text evidence="3">The sequence shown here is derived from an EMBL/GenBank/DDBJ whole genome shotgun (WGS) entry which is preliminary data.</text>
</comment>